<name>A0A6N0NV40_9CREN</name>
<dbReference type="RefSeq" id="WP_174628602.1">
    <property type="nucleotide sequence ID" value="NZ_CP049074.1"/>
</dbReference>
<feature type="transmembrane region" description="Helical" evidence="1">
    <location>
        <begin position="239"/>
        <end position="257"/>
    </location>
</feature>
<organism evidence="2 3">
    <name type="scientific">Metallosphaera tengchongensis</name>
    <dbReference type="NCBI Taxonomy" id="1532350"/>
    <lineage>
        <taxon>Archaea</taxon>
        <taxon>Thermoproteota</taxon>
        <taxon>Thermoprotei</taxon>
        <taxon>Sulfolobales</taxon>
        <taxon>Sulfolobaceae</taxon>
        <taxon>Metallosphaera</taxon>
    </lineage>
</organism>
<feature type="transmembrane region" description="Helical" evidence="1">
    <location>
        <begin position="156"/>
        <end position="173"/>
    </location>
</feature>
<dbReference type="GeneID" id="55640373"/>
<feature type="transmembrane region" description="Helical" evidence="1">
    <location>
        <begin position="263"/>
        <end position="285"/>
    </location>
</feature>
<evidence type="ECO:0000313" key="3">
    <source>
        <dbReference type="Proteomes" id="UP000509301"/>
    </source>
</evidence>
<proteinExistence type="predicted"/>
<dbReference type="EMBL" id="CP049074">
    <property type="protein sequence ID" value="QKQ99069.1"/>
    <property type="molecule type" value="Genomic_DNA"/>
</dbReference>
<protein>
    <submittedName>
        <fullName evidence="2">Nitric oxide response protein</fullName>
    </submittedName>
</protein>
<feature type="transmembrane region" description="Helical" evidence="1">
    <location>
        <begin position="7"/>
        <end position="25"/>
    </location>
</feature>
<evidence type="ECO:0000313" key="2">
    <source>
        <dbReference type="EMBL" id="QKQ99069.1"/>
    </source>
</evidence>
<keyword evidence="1" id="KW-1133">Transmembrane helix</keyword>
<gene>
    <name evidence="2" type="ORF">GWK48_00465</name>
</gene>
<feature type="transmembrane region" description="Helical" evidence="1">
    <location>
        <begin position="102"/>
        <end position="121"/>
    </location>
</feature>
<dbReference type="AlphaFoldDB" id="A0A6N0NV40"/>
<evidence type="ECO:0000256" key="1">
    <source>
        <dbReference type="SAM" id="Phobius"/>
    </source>
</evidence>
<feature type="transmembrane region" description="Helical" evidence="1">
    <location>
        <begin position="133"/>
        <end position="150"/>
    </location>
</feature>
<accession>A0A6N0NV40</accession>
<sequence>MKLSNLALLIEGISFLLIGGIPAVFNFMDMQGFPYPLPTSLFNAHWIVMVYGFFLTLIGNEILVALSNEWRGRPAPKVYIAVTGVSALIAVIMSELNLIPYSLYVLLLPIGTLIFYSRVYLSPSKLGLKPTTYNYLLFITLIITVFVISFQTVMDIPWVSLVFPSLTIFAIMSRDIGLVFGGKKINGEEMTLAYLSLLLGIVTYPTYASSLFLFLSWVFSLHGSGILRSKGRLYPRVSLSIAWTWLLLSSLFSLLSYDAFVHSIAVGFLFDTVFGVDAVLMDMLIGISGKRLSIRPSYLPIILLNIGLSMRIAYDLGISSSLFIASAPLQGIGILSFYLNVFRQVLPQLKSSV</sequence>
<dbReference type="KEGG" id="mten:GWK48_00465"/>
<feature type="transmembrane region" description="Helical" evidence="1">
    <location>
        <begin position="45"/>
        <end position="66"/>
    </location>
</feature>
<dbReference type="Proteomes" id="UP000509301">
    <property type="component" value="Chromosome"/>
</dbReference>
<keyword evidence="1" id="KW-0472">Membrane</keyword>
<keyword evidence="1" id="KW-0812">Transmembrane</keyword>
<keyword evidence="3" id="KW-1185">Reference proteome</keyword>
<dbReference type="OrthoDB" id="29268at2157"/>
<feature type="transmembrane region" description="Helical" evidence="1">
    <location>
        <begin position="185"/>
        <end position="204"/>
    </location>
</feature>
<feature type="transmembrane region" description="Helical" evidence="1">
    <location>
        <begin position="320"/>
        <end position="341"/>
    </location>
</feature>
<feature type="transmembrane region" description="Helical" evidence="1">
    <location>
        <begin position="78"/>
        <end position="96"/>
    </location>
</feature>
<reference evidence="2 3" key="1">
    <citation type="submission" date="2020-02" db="EMBL/GenBank/DDBJ databases">
        <title>Comparative genome analysis reveals the metabolism and evolution of the thermophilic archaeal genus Metallosphaera.</title>
        <authorList>
            <person name="Jiang C."/>
        </authorList>
    </citation>
    <scope>NUCLEOTIDE SEQUENCE [LARGE SCALE GENOMIC DNA]</scope>
    <source>
        <strain evidence="2 3">Ric-A</strain>
    </source>
</reference>